<gene>
    <name evidence="2" type="ORF">ALO35_03771</name>
</gene>
<dbReference type="GO" id="GO:0016787">
    <property type="term" value="F:hydrolase activity"/>
    <property type="evidence" value="ECO:0007669"/>
    <property type="project" value="InterPro"/>
</dbReference>
<evidence type="ECO:0000313" key="2">
    <source>
        <dbReference type="EMBL" id="KPX63071.1"/>
    </source>
</evidence>
<dbReference type="AlphaFoldDB" id="A0A0N8RUQ8"/>
<dbReference type="PANTHER" id="PTHR37844">
    <property type="entry name" value="SER/THR PROTEIN PHOSPHATASE SUPERFAMILY (AFU_ORTHOLOGUE AFUA_1G14840)"/>
    <property type="match status" value="1"/>
</dbReference>
<dbReference type="Pfam" id="PF00149">
    <property type="entry name" value="Metallophos"/>
    <property type="match status" value="1"/>
</dbReference>
<proteinExistence type="predicted"/>
<evidence type="ECO:0000259" key="1">
    <source>
        <dbReference type="Pfam" id="PF00149"/>
    </source>
</evidence>
<accession>A0A0N8RUQ8</accession>
<dbReference type="PANTHER" id="PTHR37844:SF2">
    <property type="entry name" value="SER_THR PROTEIN PHOSPHATASE SUPERFAMILY (AFU_ORTHOLOGUE AFUA_1G14840)"/>
    <property type="match status" value="1"/>
</dbReference>
<comment type="caution">
    <text evidence="2">The sequence shown here is derived from an EMBL/GenBank/DDBJ whole genome shotgun (WGS) entry which is preliminary data.</text>
</comment>
<dbReference type="SUPFAM" id="SSF56300">
    <property type="entry name" value="Metallo-dependent phosphatases"/>
    <property type="match status" value="1"/>
</dbReference>
<dbReference type="Proteomes" id="UP000050265">
    <property type="component" value="Unassembled WGS sequence"/>
</dbReference>
<organism evidence="2 3">
    <name type="scientific">Pseudomonas amygdali pv. lachrymans</name>
    <name type="common">Pseudomonas syringae pv. lachrymans</name>
    <dbReference type="NCBI Taxonomy" id="53707"/>
    <lineage>
        <taxon>Bacteria</taxon>
        <taxon>Pseudomonadati</taxon>
        <taxon>Pseudomonadota</taxon>
        <taxon>Gammaproteobacteria</taxon>
        <taxon>Pseudomonadales</taxon>
        <taxon>Pseudomonadaceae</taxon>
        <taxon>Pseudomonas</taxon>
        <taxon>Pseudomonas amygdali</taxon>
    </lineage>
</organism>
<dbReference type="Gene3D" id="3.60.21.10">
    <property type="match status" value="1"/>
</dbReference>
<protein>
    <submittedName>
        <fullName evidence="2">Ser/Thr protein phosphatase family protein</fullName>
    </submittedName>
</protein>
<dbReference type="InterPro" id="IPR004843">
    <property type="entry name" value="Calcineurin-like_PHP"/>
</dbReference>
<dbReference type="PATRIC" id="fig|53707.9.peg.5619"/>
<sequence length="245" mass="28108">MRLLAMSDLHVEFEPVELPDPSLYDVAILAGDINVKGRSSDWAGEHFSKTTILVAGNHEFYKSSWDKTLDRLNSPSAPHVHFLEQRTLTLEGVRFVGCTGWTDFEGTGNAPLAMLEARALMNDYKVIRVEPQYRTLVPQQTRRVAQQSREWLRRQLEQPFEGKTVVVTHFPPLMHFVPDYGKHPHLRAAYGNNWQEFLDMEIDLWVFGHTHVPVNETINGVRFLSNPRGYPGEEVNFNNHCVVTL</sequence>
<feature type="domain" description="Calcineurin-like phosphoesterase" evidence="1">
    <location>
        <begin position="1"/>
        <end position="213"/>
    </location>
</feature>
<reference evidence="2 3" key="1">
    <citation type="submission" date="2015-09" db="EMBL/GenBank/DDBJ databases">
        <title>Genome announcement of multiple Pseudomonas syringae strains.</title>
        <authorList>
            <person name="Thakur S."/>
            <person name="Wang P.W."/>
            <person name="Gong Y."/>
            <person name="Weir B.S."/>
            <person name="Guttman D.S."/>
        </authorList>
    </citation>
    <scope>NUCLEOTIDE SEQUENCE [LARGE SCALE GENOMIC DNA]</scope>
    <source>
        <strain evidence="2 3">ICMP3507</strain>
    </source>
</reference>
<evidence type="ECO:0000313" key="3">
    <source>
        <dbReference type="Proteomes" id="UP000050265"/>
    </source>
</evidence>
<dbReference type="EMBL" id="LJQP01000327">
    <property type="protein sequence ID" value="KPX63071.1"/>
    <property type="molecule type" value="Genomic_DNA"/>
</dbReference>
<dbReference type="InterPro" id="IPR029052">
    <property type="entry name" value="Metallo-depent_PP-like"/>
</dbReference>
<name>A0A0N8RUQ8_PSEAV</name>